<feature type="domain" description="Beta-ketoacyl-[acyl-carrier-protein] synthase III C-terminal" evidence="3">
    <location>
        <begin position="244"/>
        <end position="331"/>
    </location>
</feature>
<comment type="caution">
    <text evidence="5">The sequence shown here is derived from an EMBL/GenBank/DDBJ whole genome shotgun (WGS) entry which is preliminary data.</text>
</comment>
<keyword evidence="2" id="KW-0012">Acyltransferase</keyword>
<evidence type="ECO:0000313" key="6">
    <source>
        <dbReference type="Proteomes" id="UP001500635"/>
    </source>
</evidence>
<keyword evidence="6" id="KW-1185">Reference proteome</keyword>
<dbReference type="SUPFAM" id="SSF53901">
    <property type="entry name" value="Thiolase-like"/>
    <property type="match status" value="2"/>
</dbReference>
<dbReference type="PANTHER" id="PTHR34069:SF2">
    <property type="entry name" value="BETA-KETOACYL-[ACYL-CARRIER-PROTEIN] SYNTHASE III"/>
    <property type="match status" value="1"/>
</dbReference>
<name>A0ABP8JCB0_9ACTN</name>
<dbReference type="InterPro" id="IPR013751">
    <property type="entry name" value="ACP_syn_III_N"/>
</dbReference>
<evidence type="ECO:0000313" key="5">
    <source>
        <dbReference type="EMBL" id="GAA4388537.1"/>
    </source>
</evidence>
<gene>
    <name evidence="5" type="ORF">GCM10023147_14200</name>
</gene>
<accession>A0ABP8JCB0</accession>
<keyword evidence="1" id="KW-0808">Transferase</keyword>
<evidence type="ECO:0000259" key="4">
    <source>
        <dbReference type="Pfam" id="PF08545"/>
    </source>
</evidence>
<dbReference type="Pfam" id="PF08541">
    <property type="entry name" value="ACP_syn_III_C"/>
    <property type="match status" value="1"/>
</dbReference>
<dbReference type="InterPro" id="IPR016039">
    <property type="entry name" value="Thiolase-like"/>
</dbReference>
<reference evidence="6" key="1">
    <citation type="journal article" date="2019" name="Int. J. Syst. Evol. Microbiol.">
        <title>The Global Catalogue of Microorganisms (GCM) 10K type strain sequencing project: providing services to taxonomists for standard genome sequencing and annotation.</title>
        <authorList>
            <consortium name="The Broad Institute Genomics Platform"/>
            <consortium name="The Broad Institute Genome Sequencing Center for Infectious Disease"/>
            <person name="Wu L."/>
            <person name="Ma J."/>
        </authorList>
    </citation>
    <scope>NUCLEOTIDE SEQUENCE [LARGE SCALE GENOMIC DNA]</scope>
    <source>
        <strain evidence="6">JCM 17688</strain>
    </source>
</reference>
<proteinExistence type="predicted"/>
<dbReference type="PANTHER" id="PTHR34069">
    <property type="entry name" value="3-OXOACYL-[ACYL-CARRIER-PROTEIN] SYNTHASE 3"/>
    <property type="match status" value="1"/>
</dbReference>
<dbReference type="EMBL" id="BAABFR010000016">
    <property type="protein sequence ID" value="GAA4388537.1"/>
    <property type="molecule type" value="Genomic_DNA"/>
</dbReference>
<protein>
    <submittedName>
        <fullName evidence="5">3-oxoacyl-[acyl-carrier-protein] synthase III C-terminal domain-containing protein</fullName>
    </submittedName>
</protein>
<feature type="domain" description="Beta-ketoacyl-[acyl-carrier-protein] synthase III N-terminal" evidence="4">
    <location>
        <begin position="112"/>
        <end position="187"/>
    </location>
</feature>
<dbReference type="Gene3D" id="3.40.47.10">
    <property type="match status" value="2"/>
</dbReference>
<evidence type="ECO:0000259" key="3">
    <source>
        <dbReference type="Pfam" id="PF08541"/>
    </source>
</evidence>
<evidence type="ECO:0000256" key="1">
    <source>
        <dbReference type="ARBA" id="ARBA00022679"/>
    </source>
</evidence>
<dbReference type="InterPro" id="IPR013747">
    <property type="entry name" value="ACP_syn_III_C"/>
</dbReference>
<dbReference type="RefSeq" id="WP_344992944.1">
    <property type="nucleotide sequence ID" value="NZ_BAABFR010000016.1"/>
</dbReference>
<dbReference type="Pfam" id="PF08545">
    <property type="entry name" value="ACP_syn_III"/>
    <property type="match status" value="1"/>
</dbReference>
<sequence>MTLTLFDIASYLPENRVPAEYFAQFQGDDALAGNRMFSAPKYRHHAGKDETNTDMMCSAIAELTARHGDSILDGVDLVISHSQLPDVAVVGCGGDVARRLGLDPALAIDLHNGGCAAFMLMLEITRGLFAAGSASKALLLNGVNTGVNIFTQDRVRSLSQASIPGDGASAALITTDGPTEILEVVCRQHSEYAGDMTAAIEPHRRYWEPGEGQMSVGFTESKISKVLARGNRLVPEMALEAAARRGLRGPEIDWLITNQPNRIFLRNWREALELPAEQHADTFDECGNLFSVGVPHNLDVAITDGRIKAGQTVMLSAFAHAGDFAAAALLRFGGRP</sequence>
<organism evidence="5 6">
    <name type="scientific">Tsukamurella soli</name>
    <dbReference type="NCBI Taxonomy" id="644556"/>
    <lineage>
        <taxon>Bacteria</taxon>
        <taxon>Bacillati</taxon>
        <taxon>Actinomycetota</taxon>
        <taxon>Actinomycetes</taxon>
        <taxon>Mycobacteriales</taxon>
        <taxon>Tsukamurellaceae</taxon>
        <taxon>Tsukamurella</taxon>
    </lineage>
</organism>
<dbReference type="Proteomes" id="UP001500635">
    <property type="component" value="Unassembled WGS sequence"/>
</dbReference>
<evidence type="ECO:0000256" key="2">
    <source>
        <dbReference type="ARBA" id="ARBA00023315"/>
    </source>
</evidence>